<dbReference type="CDD" id="cd00051">
    <property type="entry name" value="EFh"/>
    <property type="match status" value="1"/>
</dbReference>
<dbReference type="Pfam" id="PF13499">
    <property type="entry name" value="EF-hand_7"/>
    <property type="match status" value="1"/>
</dbReference>
<dbReference type="InterPro" id="IPR011992">
    <property type="entry name" value="EF-hand-dom_pair"/>
</dbReference>
<sequence length="208" mass="22340">MGPGDFFCEGGVVSAQPRGESVRAVIPVKVINVSLASCRRMIDAPGKVSSSLRRVALSRALFRAKNVVRAVHSVTKRLLGPGEAVFRQGDRGSSLFTVEEGELNVVKEHSGVHRTVVRLSPGSSGTACTRCSHSLGARRPFRTRSCGRSSAETAKSGTLSLAELKAALLRADPLLHESAVEEIMTMLDLNAVGSVSFQEFLKIIRWDP</sequence>
<dbReference type="InterPro" id="IPR018490">
    <property type="entry name" value="cNMP-bd_dom_sf"/>
</dbReference>
<dbReference type="InParanoid" id="D8LCM7"/>
<evidence type="ECO:0000313" key="3">
    <source>
        <dbReference type="EMBL" id="CBN79540.1"/>
    </source>
</evidence>
<reference evidence="3 4" key="1">
    <citation type="journal article" date="2010" name="Nature">
        <title>The Ectocarpus genome and the independent evolution of multicellularity in brown algae.</title>
        <authorList>
            <person name="Cock J.M."/>
            <person name="Sterck L."/>
            <person name="Rouze P."/>
            <person name="Scornet D."/>
            <person name="Allen A.E."/>
            <person name="Amoutzias G."/>
            <person name="Anthouard V."/>
            <person name="Artiguenave F."/>
            <person name="Aury J.M."/>
            <person name="Badger J.H."/>
            <person name="Beszteri B."/>
            <person name="Billiau K."/>
            <person name="Bonnet E."/>
            <person name="Bothwell J.H."/>
            <person name="Bowler C."/>
            <person name="Boyen C."/>
            <person name="Brownlee C."/>
            <person name="Carrano C.J."/>
            <person name="Charrier B."/>
            <person name="Cho G.Y."/>
            <person name="Coelho S.M."/>
            <person name="Collen J."/>
            <person name="Corre E."/>
            <person name="Da Silva C."/>
            <person name="Delage L."/>
            <person name="Delaroque N."/>
            <person name="Dittami S.M."/>
            <person name="Doulbeau S."/>
            <person name="Elias M."/>
            <person name="Farnham G."/>
            <person name="Gachon C.M."/>
            <person name="Gschloessl B."/>
            <person name="Heesch S."/>
            <person name="Jabbari K."/>
            <person name="Jubin C."/>
            <person name="Kawai H."/>
            <person name="Kimura K."/>
            <person name="Kloareg B."/>
            <person name="Kupper F.C."/>
            <person name="Lang D."/>
            <person name="Le Bail A."/>
            <person name="Leblanc C."/>
            <person name="Lerouge P."/>
            <person name="Lohr M."/>
            <person name="Lopez P.J."/>
            <person name="Martens C."/>
            <person name="Maumus F."/>
            <person name="Michel G."/>
            <person name="Miranda-Saavedra D."/>
            <person name="Morales J."/>
            <person name="Moreau H."/>
            <person name="Motomura T."/>
            <person name="Nagasato C."/>
            <person name="Napoli C.A."/>
            <person name="Nelson D.R."/>
            <person name="Nyvall-Collen P."/>
            <person name="Peters A.F."/>
            <person name="Pommier C."/>
            <person name="Potin P."/>
            <person name="Poulain J."/>
            <person name="Quesneville H."/>
            <person name="Read B."/>
            <person name="Rensing S.A."/>
            <person name="Ritter A."/>
            <person name="Rousvoal S."/>
            <person name="Samanta M."/>
            <person name="Samson G."/>
            <person name="Schroeder D.C."/>
            <person name="Segurens B."/>
            <person name="Strittmatter M."/>
            <person name="Tonon T."/>
            <person name="Tregear J.W."/>
            <person name="Valentin K."/>
            <person name="von Dassow P."/>
            <person name="Yamagishi T."/>
            <person name="Van de Peer Y."/>
            <person name="Wincker P."/>
        </authorList>
    </citation>
    <scope>NUCLEOTIDE SEQUENCE [LARGE SCALE GENOMIC DNA]</scope>
    <source>
        <strain evidence="4">Ec32 / CCAP1310/4</strain>
    </source>
</reference>
<feature type="domain" description="EF-hand" evidence="2">
    <location>
        <begin position="175"/>
        <end position="208"/>
    </location>
</feature>
<evidence type="ECO:0008006" key="5">
    <source>
        <dbReference type="Google" id="ProtNLM"/>
    </source>
</evidence>
<dbReference type="InterPro" id="IPR002048">
    <property type="entry name" value="EF_hand_dom"/>
</dbReference>
<dbReference type="InterPro" id="IPR000595">
    <property type="entry name" value="cNMP-bd_dom"/>
</dbReference>
<dbReference type="CDD" id="cd00038">
    <property type="entry name" value="CAP_ED"/>
    <property type="match status" value="1"/>
</dbReference>
<evidence type="ECO:0000259" key="1">
    <source>
        <dbReference type="PROSITE" id="PS50042"/>
    </source>
</evidence>
<feature type="domain" description="Cyclic nucleotide-binding" evidence="1">
    <location>
        <begin position="66"/>
        <end position="123"/>
    </location>
</feature>
<proteinExistence type="predicted"/>
<keyword evidence="4" id="KW-1185">Reference proteome</keyword>
<dbReference type="SUPFAM" id="SSF47473">
    <property type="entry name" value="EF-hand"/>
    <property type="match status" value="1"/>
</dbReference>
<dbReference type="Gene3D" id="2.60.120.10">
    <property type="entry name" value="Jelly Rolls"/>
    <property type="match status" value="1"/>
</dbReference>
<dbReference type="PROSITE" id="PS50222">
    <property type="entry name" value="EF_HAND_2"/>
    <property type="match status" value="1"/>
</dbReference>
<evidence type="ECO:0000259" key="2">
    <source>
        <dbReference type="PROSITE" id="PS50222"/>
    </source>
</evidence>
<dbReference type="AlphaFoldDB" id="D8LCM7"/>
<feature type="domain" description="Cyclic nucleotide-binding" evidence="1">
    <location>
        <begin position="1"/>
        <end position="42"/>
    </location>
</feature>
<dbReference type="Gene3D" id="1.10.238.10">
    <property type="entry name" value="EF-hand"/>
    <property type="match status" value="1"/>
</dbReference>
<evidence type="ECO:0000313" key="4">
    <source>
        <dbReference type="Proteomes" id="UP000002630"/>
    </source>
</evidence>
<organism evidence="3 4">
    <name type="scientific">Ectocarpus siliculosus</name>
    <name type="common">Brown alga</name>
    <name type="synonym">Conferva siliculosa</name>
    <dbReference type="NCBI Taxonomy" id="2880"/>
    <lineage>
        <taxon>Eukaryota</taxon>
        <taxon>Sar</taxon>
        <taxon>Stramenopiles</taxon>
        <taxon>Ochrophyta</taxon>
        <taxon>PX clade</taxon>
        <taxon>Phaeophyceae</taxon>
        <taxon>Ectocarpales</taxon>
        <taxon>Ectocarpaceae</taxon>
        <taxon>Ectocarpus</taxon>
    </lineage>
</organism>
<dbReference type="Proteomes" id="UP000002630">
    <property type="component" value="Linkage Group LG09"/>
</dbReference>
<dbReference type="EMBL" id="FN647789">
    <property type="protein sequence ID" value="CBN79540.1"/>
    <property type="molecule type" value="Genomic_DNA"/>
</dbReference>
<dbReference type="PROSITE" id="PS50042">
    <property type="entry name" value="CNMP_BINDING_3"/>
    <property type="match status" value="2"/>
</dbReference>
<name>D8LCM7_ECTSI</name>
<protein>
    <recommendedName>
        <fullName evidence="5">Calmodulin</fullName>
    </recommendedName>
</protein>
<gene>
    <name evidence="3" type="ORF">Esi_0011_0088</name>
</gene>
<accession>D8LCM7</accession>
<dbReference type="EMBL" id="FN649734">
    <property type="protein sequence ID" value="CBN79540.1"/>
    <property type="molecule type" value="Genomic_DNA"/>
</dbReference>
<dbReference type="InterPro" id="IPR014710">
    <property type="entry name" value="RmlC-like_jellyroll"/>
</dbReference>
<dbReference type="SUPFAM" id="SSF51206">
    <property type="entry name" value="cAMP-binding domain-like"/>
    <property type="match status" value="1"/>
</dbReference>
<dbReference type="GO" id="GO:0005509">
    <property type="term" value="F:calcium ion binding"/>
    <property type="evidence" value="ECO:0007669"/>
    <property type="project" value="InterPro"/>
</dbReference>